<feature type="domain" description="Response regulatory" evidence="1">
    <location>
        <begin position="12"/>
        <end position="126"/>
    </location>
</feature>
<dbReference type="SMART" id="SM00448">
    <property type="entry name" value="REC"/>
    <property type="match status" value="1"/>
</dbReference>
<dbReference type="Pfam" id="PF00072">
    <property type="entry name" value="Response_reg"/>
    <property type="match status" value="1"/>
</dbReference>
<gene>
    <name evidence="2" type="ORF">MNBD_BACTEROID05-103</name>
</gene>
<accession>A0A3B0TST3</accession>
<proteinExistence type="predicted"/>
<sequence length="147" mass="17057">MATESNKEQKPRILVVDDEEDIRALLVRKFKFLGYEVVEAENGKVALEKMNECRFEVVISDISMPEMTGIELLEKIKKEYPMTHFIVMTGYVSMENVLACMRFGADTCVFKPLEDMKELEDAVQRSVDHLKHWQLKLKSLIKMKPEA</sequence>
<dbReference type="InterPro" id="IPR052048">
    <property type="entry name" value="ST_Response_Regulator"/>
</dbReference>
<protein>
    <recommendedName>
        <fullName evidence="1">Response regulatory domain-containing protein</fullName>
    </recommendedName>
</protein>
<dbReference type="PROSITE" id="PS50110">
    <property type="entry name" value="RESPONSE_REGULATORY"/>
    <property type="match status" value="1"/>
</dbReference>
<dbReference type="PANTHER" id="PTHR43228:SF1">
    <property type="entry name" value="TWO-COMPONENT RESPONSE REGULATOR ARR22"/>
    <property type="match status" value="1"/>
</dbReference>
<dbReference type="Gene3D" id="3.40.50.2300">
    <property type="match status" value="1"/>
</dbReference>
<dbReference type="InterPro" id="IPR011006">
    <property type="entry name" value="CheY-like_superfamily"/>
</dbReference>
<dbReference type="GO" id="GO:0000160">
    <property type="term" value="P:phosphorelay signal transduction system"/>
    <property type="evidence" value="ECO:0007669"/>
    <property type="project" value="InterPro"/>
</dbReference>
<name>A0A3B0TST3_9ZZZZ</name>
<dbReference type="InterPro" id="IPR001789">
    <property type="entry name" value="Sig_transdc_resp-reg_receiver"/>
</dbReference>
<dbReference type="PANTHER" id="PTHR43228">
    <property type="entry name" value="TWO-COMPONENT RESPONSE REGULATOR"/>
    <property type="match status" value="1"/>
</dbReference>
<reference evidence="2" key="1">
    <citation type="submission" date="2018-06" db="EMBL/GenBank/DDBJ databases">
        <authorList>
            <person name="Zhirakovskaya E."/>
        </authorList>
    </citation>
    <scope>NUCLEOTIDE SEQUENCE</scope>
</reference>
<organism evidence="2">
    <name type="scientific">hydrothermal vent metagenome</name>
    <dbReference type="NCBI Taxonomy" id="652676"/>
    <lineage>
        <taxon>unclassified sequences</taxon>
        <taxon>metagenomes</taxon>
        <taxon>ecological metagenomes</taxon>
    </lineage>
</organism>
<evidence type="ECO:0000259" key="1">
    <source>
        <dbReference type="PROSITE" id="PS50110"/>
    </source>
</evidence>
<dbReference type="CDD" id="cd17536">
    <property type="entry name" value="REC_YesN-like"/>
    <property type="match status" value="1"/>
</dbReference>
<dbReference type="EMBL" id="UOEN01000458">
    <property type="protein sequence ID" value="VAW19253.1"/>
    <property type="molecule type" value="Genomic_DNA"/>
</dbReference>
<dbReference type="SUPFAM" id="SSF52172">
    <property type="entry name" value="CheY-like"/>
    <property type="match status" value="1"/>
</dbReference>
<dbReference type="AlphaFoldDB" id="A0A3B0TST3"/>
<evidence type="ECO:0000313" key="2">
    <source>
        <dbReference type="EMBL" id="VAW19253.1"/>
    </source>
</evidence>